<dbReference type="GO" id="GO:1990281">
    <property type="term" value="C:efflux pump complex"/>
    <property type="evidence" value="ECO:0007669"/>
    <property type="project" value="TreeGrafter"/>
</dbReference>
<keyword evidence="5" id="KW-0812">Transmembrane</keyword>
<evidence type="ECO:0000313" key="9">
    <source>
        <dbReference type="EMBL" id="HIU52687.1"/>
    </source>
</evidence>
<reference evidence="9" key="1">
    <citation type="submission" date="2020-10" db="EMBL/GenBank/DDBJ databases">
        <authorList>
            <person name="Gilroy R."/>
        </authorList>
    </citation>
    <scope>NUCLEOTIDE SEQUENCE</scope>
    <source>
        <strain evidence="9">ChiW3-316</strain>
    </source>
</reference>
<dbReference type="InterPro" id="IPR051906">
    <property type="entry name" value="TolC-like"/>
</dbReference>
<dbReference type="GO" id="GO:0015562">
    <property type="term" value="F:efflux transmembrane transporter activity"/>
    <property type="evidence" value="ECO:0007669"/>
    <property type="project" value="InterPro"/>
</dbReference>
<evidence type="ECO:0000313" key="10">
    <source>
        <dbReference type="Proteomes" id="UP000824107"/>
    </source>
</evidence>
<dbReference type="Gene3D" id="1.20.1600.10">
    <property type="entry name" value="Outer membrane efflux proteins (OEP)"/>
    <property type="match status" value="1"/>
</dbReference>
<evidence type="ECO:0000256" key="6">
    <source>
        <dbReference type="ARBA" id="ARBA00023136"/>
    </source>
</evidence>
<organism evidence="9 10">
    <name type="scientific">Candidatus Scatocola faecipullorum</name>
    <dbReference type="NCBI Taxonomy" id="2840917"/>
    <lineage>
        <taxon>Bacteria</taxon>
        <taxon>Pseudomonadati</taxon>
        <taxon>Pseudomonadota</taxon>
        <taxon>Alphaproteobacteria</taxon>
        <taxon>Rhodospirillales</taxon>
        <taxon>Rhodospirillaceae</taxon>
        <taxon>Rhodospirillaceae incertae sedis</taxon>
        <taxon>Candidatus Scatocola</taxon>
    </lineage>
</organism>
<evidence type="ECO:0000256" key="2">
    <source>
        <dbReference type="ARBA" id="ARBA00007613"/>
    </source>
</evidence>
<keyword evidence="6" id="KW-0472">Membrane</keyword>
<dbReference type="GO" id="GO:0009279">
    <property type="term" value="C:cell outer membrane"/>
    <property type="evidence" value="ECO:0007669"/>
    <property type="project" value="UniProtKB-SubCell"/>
</dbReference>
<comment type="subcellular location">
    <subcellularLocation>
        <location evidence="1">Cell outer membrane</location>
    </subcellularLocation>
</comment>
<keyword evidence="4" id="KW-1134">Transmembrane beta strand</keyword>
<comment type="similarity">
    <text evidence="2">Belongs to the outer membrane factor (OMF) (TC 1.B.17) family.</text>
</comment>
<dbReference type="PANTHER" id="PTHR30026">
    <property type="entry name" value="OUTER MEMBRANE PROTEIN TOLC"/>
    <property type="match status" value="1"/>
</dbReference>
<dbReference type="NCBIfam" id="TIGR01844">
    <property type="entry name" value="type_I_sec_TolC"/>
    <property type="match status" value="1"/>
</dbReference>
<feature type="chain" id="PRO_5039239896" evidence="8">
    <location>
        <begin position="22"/>
        <end position="451"/>
    </location>
</feature>
<dbReference type="InterPro" id="IPR010130">
    <property type="entry name" value="T1SS_OMP_TolC"/>
</dbReference>
<evidence type="ECO:0000256" key="1">
    <source>
        <dbReference type="ARBA" id="ARBA00004442"/>
    </source>
</evidence>
<name>A0A9D1SAM3_9PROT</name>
<comment type="caution">
    <text evidence="9">The sequence shown here is derived from an EMBL/GenBank/DDBJ whole genome shotgun (WGS) entry which is preliminary data.</text>
</comment>
<reference evidence="9" key="2">
    <citation type="journal article" date="2021" name="PeerJ">
        <title>Extensive microbial diversity within the chicken gut microbiome revealed by metagenomics and culture.</title>
        <authorList>
            <person name="Gilroy R."/>
            <person name="Ravi A."/>
            <person name="Getino M."/>
            <person name="Pursley I."/>
            <person name="Horton D.L."/>
            <person name="Alikhan N.F."/>
            <person name="Baker D."/>
            <person name="Gharbi K."/>
            <person name="Hall N."/>
            <person name="Watson M."/>
            <person name="Adriaenssens E.M."/>
            <person name="Foster-Nyarko E."/>
            <person name="Jarju S."/>
            <person name="Secka A."/>
            <person name="Antonio M."/>
            <person name="Oren A."/>
            <person name="Chaudhuri R.R."/>
            <person name="La Ragione R."/>
            <person name="Hildebrand F."/>
            <person name="Pallen M.J."/>
        </authorList>
    </citation>
    <scope>NUCLEOTIDE SEQUENCE</scope>
    <source>
        <strain evidence="9">ChiW3-316</strain>
    </source>
</reference>
<dbReference type="Proteomes" id="UP000824107">
    <property type="component" value="Unassembled WGS sequence"/>
</dbReference>
<gene>
    <name evidence="9" type="ORF">IAD20_01240</name>
</gene>
<keyword evidence="7" id="KW-0998">Cell outer membrane</keyword>
<dbReference type="SUPFAM" id="SSF56954">
    <property type="entry name" value="Outer membrane efflux proteins (OEP)"/>
    <property type="match status" value="1"/>
</dbReference>
<dbReference type="InterPro" id="IPR003423">
    <property type="entry name" value="OMP_efflux"/>
</dbReference>
<proteinExistence type="inferred from homology"/>
<evidence type="ECO:0000256" key="7">
    <source>
        <dbReference type="ARBA" id="ARBA00023237"/>
    </source>
</evidence>
<evidence type="ECO:0000256" key="3">
    <source>
        <dbReference type="ARBA" id="ARBA00022448"/>
    </source>
</evidence>
<feature type="signal peptide" evidence="8">
    <location>
        <begin position="1"/>
        <end position="21"/>
    </location>
</feature>
<sequence>MKKTFWSSLLLATALSTTANAQSIFEALSSAYETNPTLQAQRAYLRSIDENVAIAKSGYRPSLALTGSYTDASVDSNVEPKNQDNDKTILAATISQPLFSGFSTVNSVKSADSTVRAQQNNLYNVEQTVFLDASTAYLDVLQNTAIVDLQKNNEKLLKKRLDETVERFNVGEVTRTDVSQARARYSQARSDRIAAEGDLEASKSTYTKIIGAAPDKLKSPEIGAFLPKTFEEALDYAKMNNYGVKYAKDILNSKTYDVATNTGALLPQVTLDGSISNTKTSGDMYDRDPDVDSAEIGINMTIPLYNSGESRAKIRQSKYLKWQAQEQVLEAERKAVADVTSAWEYMVANRAKIKSIKDQVKANEIALDGVQKEEALGNRTILDVLDAYQELLNSNVEEVKARRNYYVSGMNVLMAMGKLTAEDLKLNVDIYNPKKYYKETRDKWLSLSVEK</sequence>
<dbReference type="Pfam" id="PF02321">
    <property type="entry name" value="OEP"/>
    <property type="match status" value="2"/>
</dbReference>
<dbReference type="PANTHER" id="PTHR30026:SF22">
    <property type="entry name" value="OUTER MEMBRANE EFFLUX PROTEIN"/>
    <property type="match status" value="1"/>
</dbReference>
<keyword evidence="8" id="KW-0732">Signal</keyword>
<keyword evidence="3" id="KW-0813">Transport</keyword>
<evidence type="ECO:0000256" key="5">
    <source>
        <dbReference type="ARBA" id="ARBA00022692"/>
    </source>
</evidence>
<evidence type="ECO:0000256" key="8">
    <source>
        <dbReference type="SAM" id="SignalP"/>
    </source>
</evidence>
<evidence type="ECO:0000256" key="4">
    <source>
        <dbReference type="ARBA" id="ARBA00022452"/>
    </source>
</evidence>
<dbReference type="EMBL" id="DVNC01000014">
    <property type="protein sequence ID" value="HIU52687.1"/>
    <property type="molecule type" value="Genomic_DNA"/>
</dbReference>
<dbReference type="GO" id="GO:0015288">
    <property type="term" value="F:porin activity"/>
    <property type="evidence" value="ECO:0007669"/>
    <property type="project" value="TreeGrafter"/>
</dbReference>
<accession>A0A9D1SAM3</accession>
<protein>
    <submittedName>
        <fullName evidence="9">TolC family outer membrane protein</fullName>
    </submittedName>
</protein>
<dbReference type="AlphaFoldDB" id="A0A9D1SAM3"/>